<comment type="caution">
    <text evidence="1">The sequence shown here is derived from an EMBL/GenBank/DDBJ whole genome shotgun (WGS) entry which is preliminary data.</text>
</comment>
<protein>
    <submittedName>
        <fullName evidence="1">Uncharacterized protein</fullName>
    </submittedName>
</protein>
<name>X1JJF8_9ZZZZ</name>
<sequence length="44" mass="5348">MDRSLTITMTQKRRHKLTEEINEYNDNIAKRHINYLKTVKESDI</sequence>
<proteinExistence type="predicted"/>
<dbReference type="EMBL" id="BARU01036551">
    <property type="protein sequence ID" value="GAH78419.1"/>
    <property type="molecule type" value="Genomic_DNA"/>
</dbReference>
<reference evidence="1" key="1">
    <citation type="journal article" date="2014" name="Front. Microbiol.">
        <title>High frequency of phylogenetically diverse reductive dehalogenase-homologous genes in deep subseafloor sedimentary metagenomes.</title>
        <authorList>
            <person name="Kawai M."/>
            <person name="Futagami T."/>
            <person name="Toyoda A."/>
            <person name="Takaki Y."/>
            <person name="Nishi S."/>
            <person name="Hori S."/>
            <person name="Arai W."/>
            <person name="Tsubouchi T."/>
            <person name="Morono Y."/>
            <person name="Uchiyama I."/>
            <person name="Ito T."/>
            <person name="Fujiyama A."/>
            <person name="Inagaki F."/>
            <person name="Takami H."/>
        </authorList>
    </citation>
    <scope>NUCLEOTIDE SEQUENCE</scope>
    <source>
        <strain evidence="1">Expedition CK06-06</strain>
    </source>
</reference>
<accession>X1JJF8</accession>
<evidence type="ECO:0000313" key="1">
    <source>
        <dbReference type="EMBL" id="GAH78419.1"/>
    </source>
</evidence>
<dbReference type="AlphaFoldDB" id="X1JJF8"/>
<organism evidence="1">
    <name type="scientific">marine sediment metagenome</name>
    <dbReference type="NCBI Taxonomy" id="412755"/>
    <lineage>
        <taxon>unclassified sequences</taxon>
        <taxon>metagenomes</taxon>
        <taxon>ecological metagenomes</taxon>
    </lineage>
</organism>
<gene>
    <name evidence="1" type="ORF">S03H2_57058</name>
</gene>